<dbReference type="STRING" id="341036.SAMN05660649_03978"/>
<name>A0A1I2XJ35_9FIRM</name>
<accession>A0A1I2XJ35</accession>
<dbReference type="EMBL" id="FOOX01000017">
    <property type="protein sequence ID" value="SFH12716.1"/>
    <property type="molecule type" value="Genomic_DNA"/>
</dbReference>
<dbReference type="Pfam" id="PF01957">
    <property type="entry name" value="NfeD"/>
    <property type="match status" value="1"/>
</dbReference>
<dbReference type="GO" id="GO:0005886">
    <property type="term" value="C:plasma membrane"/>
    <property type="evidence" value="ECO:0007669"/>
    <property type="project" value="TreeGrafter"/>
</dbReference>
<evidence type="ECO:0000313" key="9">
    <source>
        <dbReference type="Proteomes" id="UP000199337"/>
    </source>
</evidence>
<dbReference type="InterPro" id="IPR002810">
    <property type="entry name" value="NfeD-like_C"/>
</dbReference>
<dbReference type="Pfam" id="PF24961">
    <property type="entry name" value="NfeD_membrane"/>
    <property type="match status" value="1"/>
</dbReference>
<dbReference type="PANTHER" id="PTHR33507">
    <property type="entry name" value="INNER MEMBRANE PROTEIN YBBJ"/>
    <property type="match status" value="1"/>
</dbReference>
<evidence type="ECO:0000256" key="4">
    <source>
        <dbReference type="ARBA" id="ARBA00023136"/>
    </source>
</evidence>
<evidence type="ECO:0000259" key="6">
    <source>
        <dbReference type="Pfam" id="PF01957"/>
    </source>
</evidence>
<feature type="transmembrane region" description="Helical" evidence="5">
    <location>
        <begin position="30"/>
        <end position="51"/>
    </location>
</feature>
<comment type="subcellular location">
    <subcellularLocation>
        <location evidence="1">Membrane</location>
        <topology evidence="1">Multi-pass membrane protein</topology>
    </subcellularLocation>
</comment>
<dbReference type="InterPro" id="IPR052165">
    <property type="entry name" value="Membrane_assoc_protease"/>
</dbReference>
<keyword evidence="9" id="KW-1185">Reference proteome</keyword>
<sequence length="165" mass="17536">MSPELVPWLAAMAFLLGFLALVLEIFIIPGFGVAGVIGIIFLGWGILLLSVDVTDTLKAVVIALVSSIILLAAGIKLMAKINVWRRLTLGDRQVKTSGYQAPMADLQDYVGKKGLAITPLRPSGAVEIGGSRVDVVSEGGYIAAGVRVQVIKVEDVRIIVRAIKE</sequence>
<evidence type="ECO:0000256" key="1">
    <source>
        <dbReference type="ARBA" id="ARBA00004141"/>
    </source>
</evidence>
<gene>
    <name evidence="8" type="ORF">SAMN05660649_03978</name>
</gene>
<evidence type="ECO:0000256" key="2">
    <source>
        <dbReference type="ARBA" id="ARBA00022692"/>
    </source>
</evidence>
<keyword evidence="4 5" id="KW-0472">Membrane</keyword>
<reference evidence="9" key="1">
    <citation type="submission" date="2016-10" db="EMBL/GenBank/DDBJ databases">
        <authorList>
            <person name="Varghese N."/>
            <person name="Submissions S."/>
        </authorList>
    </citation>
    <scope>NUCLEOTIDE SEQUENCE [LARGE SCALE GENOMIC DNA]</scope>
    <source>
        <strain evidence="9">DSM 17038</strain>
    </source>
</reference>
<dbReference type="AlphaFoldDB" id="A0A1I2XJ35"/>
<feature type="domain" description="NfeD-like C-terminal" evidence="6">
    <location>
        <begin position="107"/>
        <end position="161"/>
    </location>
</feature>
<evidence type="ECO:0000256" key="3">
    <source>
        <dbReference type="ARBA" id="ARBA00022989"/>
    </source>
</evidence>
<dbReference type="Proteomes" id="UP000199337">
    <property type="component" value="Unassembled WGS sequence"/>
</dbReference>
<evidence type="ECO:0000256" key="5">
    <source>
        <dbReference type="SAM" id="Phobius"/>
    </source>
</evidence>
<keyword evidence="3 5" id="KW-1133">Transmembrane helix</keyword>
<feature type="domain" description="NfeD integral membrane" evidence="7">
    <location>
        <begin position="8"/>
        <end position="73"/>
    </location>
</feature>
<proteinExistence type="predicted"/>
<dbReference type="InterPro" id="IPR056739">
    <property type="entry name" value="NfeD_membrane"/>
</dbReference>
<dbReference type="SUPFAM" id="SSF141322">
    <property type="entry name" value="NfeD domain-like"/>
    <property type="match status" value="1"/>
</dbReference>
<evidence type="ECO:0000313" key="8">
    <source>
        <dbReference type="EMBL" id="SFH12716.1"/>
    </source>
</evidence>
<organism evidence="8 9">
    <name type="scientific">Desulfotruncus arcticus DSM 17038</name>
    <dbReference type="NCBI Taxonomy" id="1121424"/>
    <lineage>
        <taxon>Bacteria</taxon>
        <taxon>Bacillati</taxon>
        <taxon>Bacillota</taxon>
        <taxon>Clostridia</taxon>
        <taxon>Eubacteriales</taxon>
        <taxon>Desulfallaceae</taxon>
        <taxon>Desulfotruncus</taxon>
    </lineage>
</organism>
<protein>
    <submittedName>
        <fullName evidence="8">NfeD-like C-terminal, partner-binding</fullName>
    </submittedName>
</protein>
<dbReference type="InterPro" id="IPR012340">
    <property type="entry name" value="NA-bd_OB-fold"/>
</dbReference>
<dbReference type="OrthoDB" id="9806253at2"/>
<evidence type="ECO:0000259" key="7">
    <source>
        <dbReference type="Pfam" id="PF24961"/>
    </source>
</evidence>
<feature type="transmembrane region" description="Helical" evidence="5">
    <location>
        <begin position="57"/>
        <end position="79"/>
    </location>
</feature>
<feature type="transmembrane region" description="Helical" evidence="5">
    <location>
        <begin position="6"/>
        <end position="23"/>
    </location>
</feature>
<keyword evidence="2 5" id="KW-0812">Transmembrane</keyword>
<dbReference type="PANTHER" id="PTHR33507:SF3">
    <property type="entry name" value="INNER MEMBRANE PROTEIN YBBJ"/>
    <property type="match status" value="1"/>
</dbReference>
<dbReference type="Gene3D" id="2.40.50.140">
    <property type="entry name" value="Nucleic acid-binding proteins"/>
    <property type="match status" value="1"/>
</dbReference>